<feature type="binding site" evidence="11">
    <location>
        <position position="163"/>
    </location>
    <ligand>
        <name>Mn(2+)</name>
        <dbReference type="ChEBI" id="CHEBI:29035"/>
        <label>1</label>
    </ligand>
</feature>
<dbReference type="AlphaFoldDB" id="A0A0B5I5X6"/>
<dbReference type="GO" id="GO:0006281">
    <property type="term" value="P:DNA repair"/>
    <property type="evidence" value="ECO:0007669"/>
    <property type="project" value="TreeGrafter"/>
</dbReference>
<evidence type="ECO:0000313" key="13">
    <source>
        <dbReference type="Proteomes" id="UP000031774"/>
    </source>
</evidence>
<evidence type="ECO:0000256" key="7">
    <source>
        <dbReference type="ARBA" id="ARBA00023211"/>
    </source>
</evidence>
<dbReference type="InterPro" id="IPR052915">
    <property type="entry name" value="RtcB-like"/>
</dbReference>
<dbReference type="GO" id="GO:0030145">
    <property type="term" value="F:manganese ion binding"/>
    <property type="evidence" value="ECO:0007669"/>
    <property type="project" value="TreeGrafter"/>
</dbReference>
<dbReference type="EC" id="6.5.1.8" evidence="1"/>
<proteinExistence type="predicted"/>
<feature type="binding site" evidence="11">
    <location>
        <position position="180"/>
    </location>
    <ligand>
        <name>Mn(2+)</name>
        <dbReference type="ChEBI" id="CHEBI:29035"/>
        <label>2</label>
    </ligand>
</feature>
<feature type="active site" description="GMP-histidine intermediate" evidence="9">
    <location>
        <position position="326"/>
    </location>
</feature>
<feature type="binding site" evidence="10">
    <location>
        <position position="309"/>
    </location>
    <ligand>
        <name>GMP</name>
        <dbReference type="ChEBI" id="CHEBI:58115"/>
    </ligand>
</feature>
<reference evidence="12 13" key="1">
    <citation type="submission" date="2014-12" db="EMBL/GenBank/DDBJ databases">
        <title>Complete genome sequence of Streptomyces vietnamensis strain GIMV4.0001, a genetic manipulable producer of the benzoisochromanequinone antibiotic granaticin.</title>
        <authorList>
            <person name="Deng M.R."/>
            <person name="Guo J."/>
            <person name="Ma L.Y."/>
            <person name="Feng G.D."/>
            <person name="Mo C.Y."/>
            <person name="Zhu H.H."/>
        </authorList>
    </citation>
    <scope>NUCLEOTIDE SEQUENCE [LARGE SCALE GENOMIC DNA]</scope>
    <source>
        <strain evidence="13">GIMV4.0001</strain>
    </source>
</reference>
<evidence type="ECO:0000313" key="12">
    <source>
        <dbReference type="EMBL" id="AJF65762.1"/>
    </source>
</evidence>
<sequence>MSYVEVPGAKVPIRMWADPASVEGGAMQQLQNVATLPWIKGLAVMPDVHYGKGATVGSVIAMQGAVCPAAVGVDIGCGMSAVKTSLTANDLPGDLSRLRSKIEQAIPVGRGLHREAVDPKRLYQFPTAGWGDFWSRFDGVADAVKFRRERAGQQMGTLGSGNHFIEFCLDSSGAVWLMLHSGSRNIGKELAEYHIGEAQKLPHNQGLVDRDLAVFVADTPQMAAYRHDLFWAQEYAKYNRAIMMALFQEVVRREFRKAKVTFEPVISCHHNYVAEERYEGMDMLVTRKGAIRAGSGEFGIIPGSMGTGSYIVKGLGNAASFNSASHGAGRKMSRSAAKRRFSTKDLEEQTRGVECRKDSGVVDEIPGAYKSIEKVIDQQRDLVEVVAKLKQVICVKG</sequence>
<dbReference type="HOGENOM" id="CLU_022279_1_1_11"/>
<evidence type="ECO:0000256" key="2">
    <source>
        <dbReference type="ARBA" id="ARBA00022598"/>
    </source>
</evidence>
<gene>
    <name evidence="12" type="ORF">SVTN_16505</name>
</gene>
<evidence type="ECO:0000256" key="11">
    <source>
        <dbReference type="PIRSR" id="PIRSR601233-3"/>
    </source>
</evidence>
<dbReference type="Proteomes" id="UP000031774">
    <property type="component" value="Chromosome"/>
</dbReference>
<comment type="cofactor">
    <cofactor evidence="11">
        <name>Mn(2+)</name>
        <dbReference type="ChEBI" id="CHEBI:29035"/>
    </cofactor>
    <text evidence="11">Binds 2 manganese ions per subunit.</text>
</comment>
<feature type="binding site" evidence="10">
    <location>
        <begin position="326"/>
        <end position="329"/>
    </location>
    <ligand>
        <name>GMP</name>
        <dbReference type="ChEBI" id="CHEBI:58115"/>
    </ligand>
</feature>
<evidence type="ECO:0000256" key="10">
    <source>
        <dbReference type="PIRSR" id="PIRSR601233-2"/>
    </source>
</evidence>
<feature type="binding site" evidence="10">
    <location>
        <begin position="302"/>
        <end position="305"/>
    </location>
    <ligand>
        <name>GMP</name>
        <dbReference type="ChEBI" id="CHEBI:58115"/>
    </ligand>
</feature>
<dbReference type="GO" id="GO:0042245">
    <property type="term" value="P:RNA repair"/>
    <property type="evidence" value="ECO:0007669"/>
    <property type="project" value="UniProtKB-KW"/>
</dbReference>
<evidence type="ECO:0000256" key="6">
    <source>
        <dbReference type="ARBA" id="ARBA00023134"/>
    </source>
</evidence>
<keyword evidence="7 11" id="KW-0464">Manganese</keyword>
<dbReference type="InterPro" id="IPR001233">
    <property type="entry name" value="RtcB"/>
</dbReference>
<dbReference type="SUPFAM" id="SSF103365">
    <property type="entry name" value="Hypothetical protein PH1602"/>
    <property type="match status" value="1"/>
</dbReference>
<dbReference type="Gene3D" id="3.90.1860.10">
    <property type="entry name" value="tRNA-splicing ligase RtcB"/>
    <property type="match status" value="1"/>
</dbReference>
<dbReference type="PANTHER" id="PTHR43749">
    <property type="entry name" value="RNA-SPLICING LIGASE RTCB"/>
    <property type="match status" value="1"/>
</dbReference>
<feature type="binding site" evidence="11">
    <location>
        <position position="74"/>
    </location>
    <ligand>
        <name>Mn(2+)</name>
        <dbReference type="ChEBI" id="CHEBI:29035"/>
        <label>1</label>
    </ligand>
</feature>
<feature type="binding site" evidence="10">
    <location>
        <begin position="270"/>
        <end position="271"/>
    </location>
    <ligand>
        <name>GMP</name>
        <dbReference type="ChEBI" id="CHEBI:58115"/>
    </ligand>
</feature>
<keyword evidence="3 11" id="KW-0479">Metal-binding</keyword>
<dbReference type="STRING" id="362257.SVTN_16505"/>
<accession>A0A0B5I5X6</accession>
<feature type="binding site" evidence="11">
    <location>
        <position position="270"/>
    </location>
    <ligand>
        <name>Mn(2+)</name>
        <dbReference type="ChEBI" id="CHEBI:29035"/>
        <label>2</label>
    </ligand>
</feature>
<evidence type="ECO:0000256" key="3">
    <source>
        <dbReference type="ARBA" id="ARBA00022723"/>
    </source>
</evidence>
<feature type="binding site" evidence="10">
    <location>
        <position position="396"/>
    </location>
    <ligand>
        <name>GMP</name>
        <dbReference type="ChEBI" id="CHEBI:58115"/>
    </ligand>
</feature>
<keyword evidence="5" id="KW-0692">RNA repair</keyword>
<evidence type="ECO:0000256" key="1">
    <source>
        <dbReference type="ARBA" id="ARBA00012726"/>
    </source>
</evidence>
<keyword evidence="2" id="KW-0436">Ligase</keyword>
<dbReference type="GO" id="GO:0003909">
    <property type="term" value="F:DNA ligase activity"/>
    <property type="evidence" value="ECO:0007669"/>
    <property type="project" value="TreeGrafter"/>
</dbReference>
<dbReference type="Pfam" id="PF01139">
    <property type="entry name" value="RtcB"/>
    <property type="match status" value="1"/>
</dbReference>
<dbReference type="FunFam" id="3.90.1860.10:FF:000003">
    <property type="entry name" value="RNA-splicing ligase RtcB"/>
    <property type="match status" value="1"/>
</dbReference>
<feature type="binding site" evidence="10">
    <location>
        <begin position="162"/>
        <end position="166"/>
    </location>
    <ligand>
        <name>GMP</name>
        <dbReference type="ChEBI" id="CHEBI:58115"/>
    </ligand>
</feature>
<dbReference type="GO" id="GO:0170057">
    <property type="term" value="F:RNA ligase (GTP) activity"/>
    <property type="evidence" value="ECO:0007669"/>
    <property type="project" value="UniProtKB-EC"/>
</dbReference>
<dbReference type="EMBL" id="CP010407">
    <property type="protein sequence ID" value="AJF65762.1"/>
    <property type="molecule type" value="Genomic_DNA"/>
</dbReference>
<organism evidence="12 13">
    <name type="scientific">Streptomyces vietnamensis</name>
    <dbReference type="NCBI Taxonomy" id="362257"/>
    <lineage>
        <taxon>Bacteria</taxon>
        <taxon>Bacillati</taxon>
        <taxon>Actinomycetota</taxon>
        <taxon>Actinomycetes</taxon>
        <taxon>Kitasatosporales</taxon>
        <taxon>Streptomycetaceae</taxon>
        <taxon>Streptomyces</taxon>
    </lineage>
</organism>
<dbReference type="KEGG" id="svt:SVTN_16505"/>
<keyword evidence="13" id="KW-1185">Reference proteome</keyword>
<dbReference type="GO" id="GO:0006396">
    <property type="term" value="P:RNA processing"/>
    <property type="evidence" value="ECO:0007669"/>
    <property type="project" value="InterPro"/>
</dbReference>
<evidence type="ECO:0000256" key="8">
    <source>
        <dbReference type="ARBA" id="ARBA00047746"/>
    </source>
</evidence>
<evidence type="ECO:0000256" key="5">
    <source>
        <dbReference type="ARBA" id="ARBA00022800"/>
    </source>
</evidence>
<dbReference type="InterPro" id="IPR036025">
    <property type="entry name" value="RtcB-like_sf"/>
</dbReference>
<evidence type="ECO:0000256" key="4">
    <source>
        <dbReference type="ARBA" id="ARBA00022741"/>
    </source>
</evidence>
<comment type="catalytic activity">
    <reaction evidence="8">
        <text>a 3'-end 3'-phospho-ribonucleotide-RNA + a 5'-end dephospho-ribonucleoside-RNA + GTP = a ribonucleotidyl-ribonucleotide-RNA + GMP + diphosphate</text>
        <dbReference type="Rhea" id="RHEA:68076"/>
        <dbReference type="Rhea" id="RHEA-COMP:10463"/>
        <dbReference type="Rhea" id="RHEA-COMP:13936"/>
        <dbReference type="Rhea" id="RHEA-COMP:17355"/>
        <dbReference type="ChEBI" id="CHEBI:33019"/>
        <dbReference type="ChEBI" id="CHEBI:37565"/>
        <dbReference type="ChEBI" id="CHEBI:58115"/>
        <dbReference type="ChEBI" id="CHEBI:83062"/>
        <dbReference type="ChEBI" id="CHEBI:138284"/>
        <dbReference type="ChEBI" id="CHEBI:173118"/>
        <dbReference type="EC" id="6.5.1.8"/>
    </reaction>
</comment>
<dbReference type="GO" id="GO:0005525">
    <property type="term" value="F:GTP binding"/>
    <property type="evidence" value="ECO:0007669"/>
    <property type="project" value="UniProtKB-KW"/>
</dbReference>
<dbReference type="PANTHER" id="PTHR43749:SF2">
    <property type="entry name" value="RNA-SPLICING LIGASE RTCB"/>
    <property type="match status" value="1"/>
</dbReference>
<name>A0A0B5I5X6_9ACTN</name>
<keyword evidence="4 10" id="KW-0547">Nucleotide-binding</keyword>
<dbReference type="RefSeq" id="WP_041129786.1">
    <property type="nucleotide sequence ID" value="NZ_CP010407.1"/>
</dbReference>
<protein>
    <recommendedName>
        <fullName evidence="1">3'-phosphate/5'-hydroxy nucleic acid ligase</fullName>
        <ecNumber evidence="1">6.5.1.8</ecNumber>
    </recommendedName>
</protein>
<keyword evidence="6 10" id="KW-0342">GTP-binding</keyword>
<evidence type="ECO:0000256" key="9">
    <source>
        <dbReference type="PIRSR" id="PIRSR601233-1"/>
    </source>
</evidence>